<keyword evidence="1" id="KW-0677">Repeat</keyword>
<dbReference type="GO" id="GO:0003723">
    <property type="term" value="F:RNA binding"/>
    <property type="evidence" value="ECO:0007669"/>
    <property type="project" value="InterPro"/>
</dbReference>
<reference evidence="3" key="1">
    <citation type="submission" date="2022-03" db="EMBL/GenBank/DDBJ databases">
        <title>A functionally conserved STORR gene fusion in Papaver species that diverged 16.8 million years ago.</title>
        <authorList>
            <person name="Catania T."/>
        </authorList>
    </citation>
    <scope>NUCLEOTIDE SEQUENCE</scope>
    <source>
        <strain evidence="3">S-191538</strain>
    </source>
</reference>
<feature type="repeat" description="PPR" evidence="2">
    <location>
        <begin position="387"/>
        <end position="421"/>
    </location>
</feature>
<dbReference type="AlphaFoldDB" id="A0AA42AVV1"/>
<organism evidence="3 4">
    <name type="scientific">Papaver nudicaule</name>
    <name type="common">Iceland poppy</name>
    <dbReference type="NCBI Taxonomy" id="74823"/>
    <lineage>
        <taxon>Eukaryota</taxon>
        <taxon>Viridiplantae</taxon>
        <taxon>Streptophyta</taxon>
        <taxon>Embryophyta</taxon>
        <taxon>Tracheophyta</taxon>
        <taxon>Spermatophyta</taxon>
        <taxon>Magnoliopsida</taxon>
        <taxon>Ranunculales</taxon>
        <taxon>Papaveraceae</taxon>
        <taxon>Papaveroideae</taxon>
        <taxon>Papaver</taxon>
    </lineage>
</organism>
<dbReference type="InterPro" id="IPR046960">
    <property type="entry name" value="PPR_At4g14850-like_plant"/>
</dbReference>
<evidence type="ECO:0000256" key="1">
    <source>
        <dbReference type="ARBA" id="ARBA00022737"/>
    </source>
</evidence>
<dbReference type="NCBIfam" id="TIGR00756">
    <property type="entry name" value="PPR"/>
    <property type="match status" value="7"/>
</dbReference>
<feature type="repeat" description="PPR" evidence="2">
    <location>
        <begin position="254"/>
        <end position="284"/>
    </location>
</feature>
<feature type="repeat" description="PPR" evidence="2">
    <location>
        <begin position="153"/>
        <end position="187"/>
    </location>
</feature>
<evidence type="ECO:0008006" key="5">
    <source>
        <dbReference type="Google" id="ProtNLM"/>
    </source>
</evidence>
<dbReference type="PANTHER" id="PTHR47926:SF387">
    <property type="entry name" value="PENTATRICOPEPTIDE REPEAT-CONTAINING PROTEIN"/>
    <property type="match status" value="1"/>
</dbReference>
<dbReference type="Pfam" id="PF12854">
    <property type="entry name" value="PPR_1"/>
    <property type="match status" value="1"/>
</dbReference>
<feature type="repeat" description="PPR" evidence="2">
    <location>
        <begin position="356"/>
        <end position="386"/>
    </location>
</feature>
<dbReference type="FunFam" id="1.25.40.10:FF:000348">
    <property type="entry name" value="Pentatricopeptide repeat-containing protein chloroplastic"/>
    <property type="match status" value="1"/>
</dbReference>
<protein>
    <recommendedName>
        <fullName evidence="5">Chlororespiratory reduction 2</fullName>
    </recommendedName>
</protein>
<dbReference type="EMBL" id="JAJJMA010234186">
    <property type="protein sequence ID" value="MCL7042344.1"/>
    <property type="molecule type" value="Genomic_DNA"/>
</dbReference>
<dbReference type="Pfam" id="PF01535">
    <property type="entry name" value="PPR"/>
    <property type="match status" value="2"/>
</dbReference>
<dbReference type="FunFam" id="1.25.40.10:FF:000184">
    <property type="entry name" value="Pentatricopeptide repeat-containing protein, chloroplastic"/>
    <property type="match status" value="1"/>
</dbReference>
<dbReference type="PANTHER" id="PTHR47926">
    <property type="entry name" value="PENTATRICOPEPTIDE REPEAT-CONTAINING PROTEIN"/>
    <property type="match status" value="1"/>
</dbReference>
<evidence type="ECO:0000313" key="3">
    <source>
        <dbReference type="EMBL" id="MCL7042344.1"/>
    </source>
</evidence>
<dbReference type="InterPro" id="IPR046849">
    <property type="entry name" value="E2_motif"/>
</dbReference>
<feature type="repeat" description="PPR" evidence="2">
    <location>
        <begin position="285"/>
        <end position="319"/>
    </location>
</feature>
<proteinExistence type="predicted"/>
<accession>A0AA42AVV1</accession>
<gene>
    <name evidence="3" type="ORF">MKW94_002291</name>
</gene>
<name>A0AA42AVV1_PAPNU</name>
<dbReference type="Pfam" id="PF20430">
    <property type="entry name" value="Eplus_motif"/>
    <property type="match status" value="1"/>
</dbReference>
<dbReference type="Pfam" id="PF13041">
    <property type="entry name" value="PPR_2"/>
    <property type="match status" value="3"/>
</dbReference>
<dbReference type="InterPro" id="IPR046848">
    <property type="entry name" value="E_motif"/>
</dbReference>
<dbReference type="InterPro" id="IPR011990">
    <property type="entry name" value="TPR-like_helical_dom_sf"/>
</dbReference>
<evidence type="ECO:0000313" key="4">
    <source>
        <dbReference type="Proteomes" id="UP001177140"/>
    </source>
</evidence>
<keyword evidence="4" id="KW-1185">Reference proteome</keyword>
<sequence length="622" mass="70397">MSELKQIQAYMTRTGLITHLFPVSRLLSFCALSDSGNINHAHLLFSQISKPNIYIYNTMIRGYSKSKLPRLSFLLFRFLVRERFEMDNRTFVFALKACEQFLGFSQGEEVHCQVYKLGFDLDVLVLNGLIHFYMKSGSLVIARYLFDTSSVKDVVTWTTMIDGYVQKNFPDEALKLFYSMLSSNVGPNEVTMITILSACSMMGNLSLGGWIHEYIEKNNVNCTLNLVNALVDMYVKCGCLTTAREVFDKMEAKDVFSWTSMINGYAKDGNLELARKFFDDMPERNVVSWSAMIAGYSQNNQPEEALNLFCQMKEKGVKPIEATLVCVLSASAQLGCLDFARWIYNYYIGLKKVQFSVTLTNAFIDMYAKCGNLDEAAKLFDSMLKKDLVSWNSMIMAYATHGYAEESLNLFEQMKSVGLWPDDITFVGVLSACCHGGLVNQGRSYFENMREVFRLEPKAEHYVCMIDLLGRAGNLKEAHELIKVMPMKPDEAAWGALLNGCRMHKNVELGKFAAGKLLELNPKDSGVYVLLANMCATGRRWEDVRMVRSMMRSQGVRKTPGCSSIEVDGESHEFVVADKSHPRYQEIYQLLDDILFLLKLEGYTPVTSEFMCVPEAGHAVMS</sequence>
<comment type="caution">
    <text evidence="3">The sequence shown here is derived from an EMBL/GenBank/DDBJ whole genome shotgun (WGS) entry which is preliminary data.</text>
</comment>
<dbReference type="FunFam" id="1.25.40.10:FF:000427">
    <property type="entry name" value="Pentatricopeptide repeat-containing protein chloroplastic"/>
    <property type="match status" value="1"/>
</dbReference>
<dbReference type="PROSITE" id="PS51375">
    <property type="entry name" value="PPR"/>
    <property type="match status" value="6"/>
</dbReference>
<dbReference type="InterPro" id="IPR002885">
    <property type="entry name" value="PPR_rpt"/>
</dbReference>
<feature type="repeat" description="PPR" evidence="2">
    <location>
        <begin position="52"/>
        <end position="86"/>
    </location>
</feature>
<evidence type="ECO:0000256" key="2">
    <source>
        <dbReference type="PROSITE-ProRule" id="PRU00708"/>
    </source>
</evidence>
<dbReference type="SUPFAM" id="SSF48452">
    <property type="entry name" value="TPR-like"/>
    <property type="match status" value="1"/>
</dbReference>
<dbReference type="GO" id="GO:0009451">
    <property type="term" value="P:RNA modification"/>
    <property type="evidence" value="ECO:0007669"/>
    <property type="project" value="InterPro"/>
</dbReference>
<dbReference type="Gene3D" id="1.25.40.10">
    <property type="entry name" value="Tetratricopeptide repeat domain"/>
    <property type="match status" value="4"/>
</dbReference>
<dbReference type="Pfam" id="PF20431">
    <property type="entry name" value="E_motif"/>
    <property type="match status" value="1"/>
</dbReference>
<dbReference type="Proteomes" id="UP001177140">
    <property type="component" value="Unassembled WGS sequence"/>
</dbReference>